<proteinExistence type="predicted"/>
<evidence type="ECO:0000313" key="2">
    <source>
        <dbReference type="Proteomes" id="UP000005239"/>
    </source>
</evidence>
<reference evidence="2" key="1">
    <citation type="journal article" date="2008" name="Nat. Genet.">
        <title>The Pristionchus pacificus genome provides a unique perspective on nematode lifestyle and parasitism.</title>
        <authorList>
            <person name="Dieterich C."/>
            <person name="Clifton S.W."/>
            <person name="Schuster L.N."/>
            <person name="Chinwalla A."/>
            <person name="Delehaunty K."/>
            <person name="Dinkelacker I."/>
            <person name="Fulton L."/>
            <person name="Fulton R."/>
            <person name="Godfrey J."/>
            <person name="Minx P."/>
            <person name="Mitreva M."/>
            <person name="Roeseler W."/>
            <person name="Tian H."/>
            <person name="Witte H."/>
            <person name="Yang S.P."/>
            <person name="Wilson R.K."/>
            <person name="Sommer R.J."/>
        </authorList>
    </citation>
    <scope>NUCLEOTIDE SEQUENCE [LARGE SCALE GENOMIC DNA]</scope>
    <source>
        <strain evidence="2">PS312</strain>
    </source>
</reference>
<organism evidence="1 2">
    <name type="scientific">Pristionchus pacificus</name>
    <name type="common">Parasitic nematode worm</name>
    <dbReference type="NCBI Taxonomy" id="54126"/>
    <lineage>
        <taxon>Eukaryota</taxon>
        <taxon>Metazoa</taxon>
        <taxon>Ecdysozoa</taxon>
        <taxon>Nematoda</taxon>
        <taxon>Chromadorea</taxon>
        <taxon>Rhabditida</taxon>
        <taxon>Rhabditina</taxon>
        <taxon>Diplogasteromorpha</taxon>
        <taxon>Diplogasteroidea</taxon>
        <taxon>Neodiplogasteridae</taxon>
        <taxon>Pristionchus</taxon>
    </lineage>
</organism>
<dbReference type="EnsemblMetazoa" id="PPA46185.1">
    <property type="protein sequence ID" value="PPA46185.1"/>
    <property type="gene ID" value="WBGene00284554"/>
</dbReference>
<accession>A0A2A6BH07</accession>
<keyword evidence="2" id="KW-1185">Reference proteome</keyword>
<gene>
    <name evidence="1" type="primary">WBGene00284554</name>
</gene>
<dbReference type="Proteomes" id="UP000005239">
    <property type="component" value="Unassembled WGS sequence"/>
</dbReference>
<reference evidence="1" key="2">
    <citation type="submission" date="2022-06" db="UniProtKB">
        <authorList>
            <consortium name="EnsemblMetazoa"/>
        </authorList>
    </citation>
    <scope>IDENTIFICATION</scope>
    <source>
        <strain evidence="1">PS312</strain>
    </source>
</reference>
<name>A0A2A6BH07_PRIPA</name>
<protein>
    <submittedName>
        <fullName evidence="1">Uncharacterized protein</fullName>
    </submittedName>
</protein>
<sequence length="137" mass="15153">MLQATLARACVLWARSPGMGRPAMGSGQLPCDRSDSNLDTPENDRRLLDCPVSMSPATEKASFSTNLSESDTFLAWKMAETFICSDNFEHKVSVVFCAFGAAKLLIVMMHDVARAMKSGRIERLMIITDEKTTQRDC</sequence>
<accession>A0A8R1V1M5</accession>
<dbReference type="AlphaFoldDB" id="A0A2A6BH07"/>
<evidence type="ECO:0000313" key="1">
    <source>
        <dbReference type="EnsemblMetazoa" id="PPA46185.1"/>
    </source>
</evidence>